<dbReference type="Gene3D" id="3.40.50.1820">
    <property type="entry name" value="alpha/beta hydrolase"/>
    <property type="match status" value="1"/>
</dbReference>
<dbReference type="GO" id="GO:0072330">
    <property type="term" value="P:monocarboxylic acid biosynthetic process"/>
    <property type="evidence" value="ECO:0007669"/>
    <property type="project" value="UniProtKB-ARBA"/>
</dbReference>
<name>A0AAD6I8C1_PENCN</name>
<dbReference type="SUPFAM" id="SSF53474">
    <property type="entry name" value="alpha/beta-Hydrolases"/>
    <property type="match status" value="1"/>
</dbReference>
<dbReference type="PANTHER" id="PTHR43194">
    <property type="entry name" value="HYDROLASE ALPHA/BETA FOLD FAMILY"/>
    <property type="match status" value="1"/>
</dbReference>
<reference evidence="1" key="1">
    <citation type="journal article" date="2023" name="IMA Fungus">
        <title>Comparative genomic study of the Penicillium genus elucidates a diverse pangenome and 15 lateral gene transfer events.</title>
        <authorList>
            <person name="Petersen C."/>
            <person name="Sorensen T."/>
            <person name="Nielsen M.R."/>
            <person name="Sondergaard T.E."/>
            <person name="Sorensen J.L."/>
            <person name="Fitzpatrick D.A."/>
            <person name="Frisvad J.C."/>
            <person name="Nielsen K.L."/>
        </authorList>
    </citation>
    <scope>NUCLEOTIDE SEQUENCE</scope>
    <source>
        <strain evidence="1">IBT 15450</strain>
    </source>
</reference>
<evidence type="ECO:0000313" key="1">
    <source>
        <dbReference type="EMBL" id="KAJ6037871.1"/>
    </source>
</evidence>
<dbReference type="Proteomes" id="UP001219568">
    <property type="component" value="Unassembled WGS sequence"/>
</dbReference>
<dbReference type="AlphaFoldDB" id="A0AAD6I8C1"/>
<dbReference type="InterPro" id="IPR029058">
    <property type="entry name" value="AB_hydrolase_fold"/>
</dbReference>
<dbReference type="GO" id="GO:0017000">
    <property type="term" value="P:antibiotic biosynthetic process"/>
    <property type="evidence" value="ECO:0007669"/>
    <property type="project" value="UniProtKB-ARBA"/>
</dbReference>
<comment type="caution">
    <text evidence="1">The sequence shown here is derived from an EMBL/GenBank/DDBJ whole genome shotgun (WGS) entry which is preliminary data.</text>
</comment>
<dbReference type="InterPro" id="IPR050228">
    <property type="entry name" value="Carboxylesterase_BioH"/>
</dbReference>
<organism evidence="1 2">
    <name type="scientific">Penicillium canescens</name>
    <dbReference type="NCBI Taxonomy" id="5083"/>
    <lineage>
        <taxon>Eukaryota</taxon>
        <taxon>Fungi</taxon>
        <taxon>Dikarya</taxon>
        <taxon>Ascomycota</taxon>
        <taxon>Pezizomycotina</taxon>
        <taxon>Eurotiomycetes</taxon>
        <taxon>Eurotiomycetidae</taxon>
        <taxon>Eurotiales</taxon>
        <taxon>Aspergillaceae</taxon>
        <taxon>Penicillium</taxon>
    </lineage>
</organism>
<sequence>MQFQTDHFISEEQNAQAYSALVDLVGDCYIISHSQAGAYDLVKGIIQLEPSGPPFTLRPPFGNDPAFAFGLTDLAIGYEPSAGKNAENIETTIEPAIDTEQDECIMQKAPAKQLTNPAKIPELVVTGEASFHAPYDYCTVKYLEQVGVDVEYADLGNEGIHGNGHMFFMEKNNLEIADRVYQWLKKH</sequence>
<accession>A0AAD6I8C1</accession>
<evidence type="ECO:0000313" key="2">
    <source>
        <dbReference type="Proteomes" id="UP001219568"/>
    </source>
</evidence>
<gene>
    <name evidence="1" type="ORF">N7460_007642</name>
</gene>
<dbReference type="EMBL" id="JAQJZL010000009">
    <property type="protein sequence ID" value="KAJ6037871.1"/>
    <property type="molecule type" value="Genomic_DNA"/>
</dbReference>
<proteinExistence type="predicted"/>
<reference evidence="1" key="2">
    <citation type="submission" date="2023-01" db="EMBL/GenBank/DDBJ databases">
        <authorList>
            <person name="Petersen C."/>
        </authorList>
    </citation>
    <scope>NUCLEOTIDE SEQUENCE</scope>
    <source>
        <strain evidence="1">IBT 15450</strain>
    </source>
</reference>
<protein>
    <submittedName>
        <fullName evidence="1">Uncharacterized protein</fullName>
    </submittedName>
</protein>
<dbReference type="PANTHER" id="PTHR43194:SF4">
    <property type="entry name" value="AB HYDROLASE-1 DOMAIN-CONTAINING PROTEIN"/>
    <property type="match status" value="1"/>
</dbReference>
<keyword evidence="2" id="KW-1185">Reference proteome</keyword>